<dbReference type="PANTHER" id="PTHR30413:SF8">
    <property type="entry name" value="TRANSPORT PERMEASE PROTEIN"/>
    <property type="match status" value="1"/>
</dbReference>
<dbReference type="EMBL" id="CP002198">
    <property type="protein sequence ID" value="ADN13209.1"/>
    <property type="molecule type" value="Genomic_DNA"/>
</dbReference>
<dbReference type="PANTHER" id="PTHR30413">
    <property type="entry name" value="INNER MEMBRANE TRANSPORT PERMEASE"/>
    <property type="match status" value="1"/>
</dbReference>
<keyword evidence="7" id="KW-1185">Reference proteome</keyword>
<reference evidence="7" key="1">
    <citation type="journal article" date="2011" name="MBio">
        <title>Novel metabolic attributes of the genus Cyanothece, comprising a group of unicellular nitrogen-fixing Cyanobacteria.</title>
        <authorList>
            <person name="Bandyopadhyay A."/>
            <person name="Elvitigala T."/>
            <person name="Welsh E."/>
            <person name="Stockel J."/>
            <person name="Liberton M."/>
            <person name="Min H."/>
            <person name="Sherman L.A."/>
            <person name="Pakrasi H.B."/>
        </authorList>
    </citation>
    <scope>NUCLEOTIDE SEQUENCE [LARGE SCALE GENOMIC DNA]</scope>
    <source>
        <strain evidence="7">PCC 7822</strain>
    </source>
</reference>
<evidence type="ECO:0000256" key="2">
    <source>
        <dbReference type="ARBA" id="ARBA00007783"/>
    </source>
</evidence>
<evidence type="ECO:0000256" key="1">
    <source>
        <dbReference type="ARBA" id="ARBA00004429"/>
    </source>
</evidence>
<feature type="transmembrane region" description="Helical" evidence="5">
    <location>
        <begin position="108"/>
        <end position="130"/>
    </location>
</feature>
<accession>E0UGK0</accession>
<evidence type="ECO:0000313" key="7">
    <source>
        <dbReference type="Proteomes" id="UP000008206"/>
    </source>
</evidence>
<organism evidence="6 7">
    <name type="scientific">Gloeothece verrucosa (strain PCC 7822)</name>
    <name type="common">Cyanothece sp. (strain PCC 7822)</name>
    <dbReference type="NCBI Taxonomy" id="497965"/>
    <lineage>
        <taxon>Bacteria</taxon>
        <taxon>Bacillati</taxon>
        <taxon>Cyanobacteriota</taxon>
        <taxon>Cyanophyceae</taxon>
        <taxon>Oscillatoriophycideae</taxon>
        <taxon>Chroococcales</taxon>
        <taxon>Aphanothecaceae</taxon>
        <taxon>Gloeothece</taxon>
        <taxon>Gloeothece verrucosa</taxon>
    </lineage>
</organism>
<evidence type="ECO:0000256" key="3">
    <source>
        <dbReference type="ARBA" id="ARBA00022448"/>
    </source>
</evidence>
<dbReference type="GO" id="GO:0005886">
    <property type="term" value="C:plasma membrane"/>
    <property type="evidence" value="ECO:0007669"/>
    <property type="project" value="UniProtKB-SubCell"/>
</dbReference>
<name>E0UGK0_GLOV7</name>
<keyword evidence="5" id="KW-0812">Transmembrane</keyword>
<feature type="transmembrane region" description="Helical" evidence="5">
    <location>
        <begin position="182"/>
        <end position="213"/>
    </location>
</feature>
<dbReference type="OrthoDB" id="9786910at2"/>
<dbReference type="AlphaFoldDB" id="E0UGK0"/>
<keyword evidence="5" id="KW-1133">Transmembrane helix</keyword>
<dbReference type="eggNOG" id="COG1682">
    <property type="taxonomic scope" value="Bacteria"/>
</dbReference>
<feature type="region of interest" description="Disordered" evidence="4">
    <location>
        <begin position="1"/>
        <end position="23"/>
    </location>
</feature>
<feature type="transmembrane region" description="Helical" evidence="5">
    <location>
        <begin position="273"/>
        <end position="291"/>
    </location>
</feature>
<evidence type="ECO:0000256" key="5">
    <source>
        <dbReference type="SAM" id="Phobius"/>
    </source>
</evidence>
<dbReference type="KEGG" id="cyj:Cyan7822_1204"/>
<dbReference type="Proteomes" id="UP000008206">
    <property type="component" value="Chromosome"/>
</dbReference>
<feature type="transmembrane region" description="Helical" evidence="5">
    <location>
        <begin position="73"/>
        <end position="93"/>
    </location>
</feature>
<comment type="subcellular location">
    <subcellularLocation>
        <location evidence="1">Cell inner membrane</location>
        <topology evidence="1">Multi-pass membrane protein</topology>
    </subcellularLocation>
</comment>
<feature type="compositionally biased region" description="Polar residues" evidence="4">
    <location>
        <begin position="8"/>
        <end position="20"/>
    </location>
</feature>
<evidence type="ECO:0000313" key="6">
    <source>
        <dbReference type="EMBL" id="ADN13209.1"/>
    </source>
</evidence>
<keyword evidence="3" id="KW-0813">Transport</keyword>
<feature type="transmembrane region" description="Helical" evidence="5">
    <location>
        <begin position="225"/>
        <end position="245"/>
    </location>
</feature>
<keyword evidence="5" id="KW-0472">Membrane</keyword>
<evidence type="ECO:0000256" key="4">
    <source>
        <dbReference type="SAM" id="MobiDB-lite"/>
    </source>
</evidence>
<proteinExistence type="inferred from homology"/>
<dbReference type="RefSeq" id="WP_013321316.1">
    <property type="nucleotide sequence ID" value="NC_014501.1"/>
</dbReference>
<gene>
    <name evidence="6" type="ordered locus">Cyan7822_1204</name>
</gene>
<feature type="transmembrane region" description="Helical" evidence="5">
    <location>
        <begin position="151"/>
        <end position="176"/>
    </location>
</feature>
<dbReference type="GO" id="GO:0015920">
    <property type="term" value="P:lipopolysaccharide transport"/>
    <property type="evidence" value="ECO:0007669"/>
    <property type="project" value="TreeGrafter"/>
</dbReference>
<sequence>MKIPNPQEFESQPEPQNTSGPHKRLKVTVYEPESRLSHPFQLLQEMWFDLFSSRELAWQLLIRDISAQYRQSFLGILWAFIPPVITALALTALKNSRIINLGHTDIPYPVYVMFSMSLWQLFSDSVNGILISTKLARTMLAKIKVSPEAFIVAKLGNIAFSFGIQLILIIFLFIWYKVEVSWTLILAPVALIHLLMFATAMGLILGPISVLYGDVTKAMTYIMRGWIFVTPVLYPMPEHGLWAIIVRLNPVTPLLITVRELVISGNLSHPTEFWIASVISFIGLIFGWIFYHISMPILTERATS</sequence>
<dbReference type="HOGENOM" id="CLU_060703_2_1_3"/>
<dbReference type="STRING" id="497965.Cyan7822_1204"/>
<protein>
    <submittedName>
        <fullName evidence="6">ABC-2 type transporter</fullName>
    </submittedName>
</protein>
<comment type="similarity">
    <text evidence="2">Belongs to the ABC-2 integral membrane protein family.</text>
</comment>